<feature type="domain" description="Cilium assembly protein DZIP1 N-terminal" evidence="4">
    <location>
        <begin position="171"/>
        <end position="262"/>
    </location>
</feature>
<evidence type="ECO:0000256" key="3">
    <source>
        <dbReference type="SAM" id="MobiDB-lite"/>
    </source>
</evidence>
<feature type="compositionally biased region" description="Gly residues" evidence="3">
    <location>
        <begin position="1025"/>
        <end position="1037"/>
    </location>
</feature>
<accession>A0A2K3DJM0</accession>
<keyword evidence="1 2" id="KW-0175">Coiled coil</keyword>
<feature type="domain" description="Cilium assembly protein DZIP1 N-terminal" evidence="4">
    <location>
        <begin position="15"/>
        <end position="89"/>
    </location>
</feature>
<dbReference type="Proteomes" id="UP000006906">
    <property type="component" value="Chromosome 7"/>
</dbReference>
<feature type="compositionally biased region" description="Low complexity" evidence="3">
    <location>
        <begin position="1038"/>
        <end position="1070"/>
    </location>
</feature>
<feature type="compositionally biased region" description="Pro residues" evidence="3">
    <location>
        <begin position="950"/>
        <end position="963"/>
    </location>
</feature>
<feature type="compositionally biased region" description="Basic and acidic residues" evidence="3">
    <location>
        <begin position="719"/>
        <end position="738"/>
    </location>
</feature>
<dbReference type="InterPro" id="IPR051241">
    <property type="entry name" value="DZIP_RILPL"/>
</dbReference>
<dbReference type="GO" id="GO:0005737">
    <property type="term" value="C:cytoplasm"/>
    <property type="evidence" value="ECO:0000318"/>
    <property type="project" value="GO_Central"/>
</dbReference>
<gene>
    <name evidence="5" type="ORF">CHLRE_07g327300v5</name>
</gene>
<reference evidence="5 6" key="1">
    <citation type="journal article" date="2007" name="Science">
        <title>The Chlamydomonas genome reveals the evolution of key animal and plant functions.</title>
        <authorList>
            <person name="Merchant S.S."/>
            <person name="Prochnik S.E."/>
            <person name="Vallon O."/>
            <person name="Harris E.H."/>
            <person name="Karpowicz S.J."/>
            <person name="Witman G.B."/>
            <person name="Terry A."/>
            <person name="Salamov A."/>
            <person name="Fritz-Laylin L.K."/>
            <person name="Marechal-Drouard L."/>
            <person name="Marshall W.F."/>
            <person name="Qu L.H."/>
            <person name="Nelson D.R."/>
            <person name="Sanderfoot A.A."/>
            <person name="Spalding M.H."/>
            <person name="Kapitonov V.V."/>
            <person name="Ren Q."/>
            <person name="Ferris P."/>
            <person name="Lindquist E."/>
            <person name="Shapiro H."/>
            <person name="Lucas S.M."/>
            <person name="Grimwood J."/>
            <person name="Schmutz J."/>
            <person name="Cardol P."/>
            <person name="Cerutti H."/>
            <person name="Chanfreau G."/>
            <person name="Chen C.L."/>
            <person name="Cognat V."/>
            <person name="Croft M.T."/>
            <person name="Dent R."/>
            <person name="Dutcher S."/>
            <person name="Fernandez E."/>
            <person name="Fukuzawa H."/>
            <person name="Gonzalez-Ballester D."/>
            <person name="Gonzalez-Halphen D."/>
            <person name="Hallmann A."/>
            <person name="Hanikenne M."/>
            <person name="Hippler M."/>
            <person name="Inwood W."/>
            <person name="Jabbari K."/>
            <person name="Kalanon M."/>
            <person name="Kuras R."/>
            <person name="Lefebvre P.A."/>
            <person name="Lemaire S.D."/>
            <person name="Lobanov A.V."/>
            <person name="Lohr M."/>
            <person name="Manuell A."/>
            <person name="Meier I."/>
            <person name="Mets L."/>
            <person name="Mittag M."/>
            <person name="Mittelmeier T."/>
            <person name="Moroney J.V."/>
            <person name="Moseley J."/>
            <person name="Napoli C."/>
            <person name="Nedelcu A.M."/>
            <person name="Niyogi K."/>
            <person name="Novoselov S.V."/>
            <person name="Paulsen I.T."/>
            <person name="Pazour G."/>
            <person name="Purton S."/>
            <person name="Ral J.P."/>
            <person name="Riano-Pachon D.M."/>
            <person name="Riekhof W."/>
            <person name="Rymarquis L."/>
            <person name="Schroda M."/>
            <person name="Stern D."/>
            <person name="Umen J."/>
            <person name="Willows R."/>
            <person name="Wilson N."/>
            <person name="Zimmer S.L."/>
            <person name="Allmer J."/>
            <person name="Balk J."/>
            <person name="Bisova K."/>
            <person name="Chen C.J."/>
            <person name="Elias M."/>
            <person name="Gendler K."/>
            <person name="Hauser C."/>
            <person name="Lamb M.R."/>
            <person name="Ledford H."/>
            <person name="Long J.C."/>
            <person name="Minagawa J."/>
            <person name="Page M.D."/>
            <person name="Pan J."/>
            <person name="Pootakham W."/>
            <person name="Roje S."/>
            <person name="Rose A."/>
            <person name="Stahlberg E."/>
            <person name="Terauchi A.M."/>
            <person name="Yang P."/>
            <person name="Ball S."/>
            <person name="Bowler C."/>
            <person name="Dieckmann C.L."/>
            <person name="Gladyshev V.N."/>
            <person name="Green P."/>
            <person name="Jorgensen R."/>
            <person name="Mayfield S."/>
            <person name="Mueller-Roeber B."/>
            <person name="Rajamani S."/>
            <person name="Sayre R.T."/>
            <person name="Brokstein P."/>
            <person name="Dubchak I."/>
            <person name="Goodstein D."/>
            <person name="Hornick L."/>
            <person name="Huang Y.W."/>
            <person name="Jhaveri J."/>
            <person name="Luo Y."/>
            <person name="Martinez D."/>
            <person name="Ngau W.C."/>
            <person name="Otillar B."/>
            <person name="Poliakov A."/>
            <person name="Porter A."/>
            <person name="Szajkowski L."/>
            <person name="Werner G."/>
            <person name="Zhou K."/>
            <person name="Grigoriev I.V."/>
            <person name="Rokhsar D.S."/>
            <person name="Grossman A.R."/>
        </authorList>
    </citation>
    <scope>NUCLEOTIDE SEQUENCE [LARGE SCALE GENOMIC DNA]</scope>
    <source>
        <strain evidence="6">CC-503</strain>
    </source>
</reference>
<dbReference type="ExpressionAtlas" id="A0A2K3DJM0">
    <property type="expression patterns" value="baseline and differential"/>
</dbReference>
<dbReference type="InParanoid" id="A0A2K3DJM0"/>
<keyword evidence="6" id="KW-1185">Reference proteome</keyword>
<feature type="compositionally biased region" description="Gly residues" evidence="3">
    <location>
        <begin position="805"/>
        <end position="814"/>
    </location>
</feature>
<feature type="region of interest" description="Disordered" evidence="3">
    <location>
        <begin position="711"/>
        <end position="767"/>
    </location>
</feature>
<dbReference type="GO" id="GO:0008270">
    <property type="term" value="F:zinc ion binding"/>
    <property type="evidence" value="ECO:0007669"/>
    <property type="project" value="UniProtKB-KW"/>
</dbReference>
<evidence type="ECO:0000259" key="4">
    <source>
        <dbReference type="Pfam" id="PF13815"/>
    </source>
</evidence>
<dbReference type="Pfam" id="PF13815">
    <property type="entry name" value="Dzip-like_N"/>
    <property type="match status" value="2"/>
</dbReference>
<feature type="compositionally biased region" description="Low complexity" evidence="3">
    <location>
        <begin position="933"/>
        <end position="949"/>
    </location>
</feature>
<feature type="region of interest" description="Disordered" evidence="3">
    <location>
        <begin position="491"/>
        <end position="532"/>
    </location>
</feature>
<feature type="region of interest" description="Disordered" evidence="3">
    <location>
        <begin position="1008"/>
        <end position="1122"/>
    </location>
</feature>
<dbReference type="OrthoDB" id="515971at2759"/>
<evidence type="ECO:0000256" key="2">
    <source>
        <dbReference type="SAM" id="Coils"/>
    </source>
</evidence>
<dbReference type="RefSeq" id="XP_042922685.1">
    <property type="nucleotide sequence ID" value="XM_043064116.1"/>
</dbReference>
<feature type="region of interest" description="Disordered" evidence="3">
    <location>
        <begin position="590"/>
        <end position="639"/>
    </location>
</feature>
<dbReference type="AlphaFoldDB" id="A0A2K3DJM0"/>
<feature type="compositionally biased region" description="Gly residues" evidence="3">
    <location>
        <begin position="1094"/>
        <end position="1108"/>
    </location>
</feature>
<evidence type="ECO:0000313" key="6">
    <source>
        <dbReference type="Proteomes" id="UP000006906"/>
    </source>
</evidence>
<feature type="compositionally biased region" description="Gly residues" evidence="3">
    <location>
        <begin position="603"/>
        <end position="612"/>
    </location>
</feature>
<feature type="region of interest" description="Disordered" evidence="3">
    <location>
        <begin position="849"/>
        <end position="972"/>
    </location>
</feature>
<feature type="compositionally biased region" description="Polar residues" evidence="3">
    <location>
        <begin position="622"/>
        <end position="632"/>
    </location>
</feature>
<feature type="compositionally biased region" description="Low complexity" evidence="3">
    <location>
        <begin position="914"/>
        <end position="926"/>
    </location>
</feature>
<name>A0A2K3DJM0_CHLRE</name>
<feature type="compositionally biased region" description="Low complexity" evidence="3">
    <location>
        <begin position="590"/>
        <end position="602"/>
    </location>
</feature>
<dbReference type="PANTHER" id="PTHR21502:SF3">
    <property type="entry name" value="CILIUM ASSEMBLY PROTEIN DZIP1L"/>
    <property type="match status" value="1"/>
</dbReference>
<feature type="region of interest" description="Disordered" evidence="3">
    <location>
        <begin position="801"/>
        <end position="831"/>
    </location>
</feature>
<dbReference type="GeneID" id="5716233"/>
<proteinExistence type="predicted"/>
<feature type="compositionally biased region" description="Gly residues" evidence="3">
    <location>
        <begin position="863"/>
        <end position="874"/>
    </location>
</feature>
<dbReference type="EMBL" id="CM008968">
    <property type="protein sequence ID" value="PNW80725.1"/>
    <property type="molecule type" value="Genomic_DNA"/>
</dbReference>
<feature type="coiled-coil region" evidence="2">
    <location>
        <begin position="655"/>
        <end position="689"/>
    </location>
</feature>
<dbReference type="InterPro" id="IPR032714">
    <property type="entry name" value="DZIP1_N"/>
</dbReference>
<dbReference type="KEGG" id="cre:CHLRE_07g327300v5"/>
<evidence type="ECO:0000256" key="1">
    <source>
        <dbReference type="ARBA" id="ARBA00023054"/>
    </source>
</evidence>
<evidence type="ECO:0000313" key="5">
    <source>
        <dbReference type="EMBL" id="PNW80725.1"/>
    </source>
</evidence>
<organism evidence="5 6">
    <name type="scientific">Chlamydomonas reinhardtii</name>
    <name type="common">Chlamydomonas smithii</name>
    <dbReference type="NCBI Taxonomy" id="3055"/>
    <lineage>
        <taxon>Eukaryota</taxon>
        <taxon>Viridiplantae</taxon>
        <taxon>Chlorophyta</taxon>
        <taxon>core chlorophytes</taxon>
        <taxon>Chlorophyceae</taxon>
        <taxon>CS clade</taxon>
        <taxon>Chlamydomonadales</taxon>
        <taxon>Chlamydomonadaceae</taxon>
        <taxon>Chlamydomonas</taxon>
    </lineage>
</organism>
<dbReference type="PANTHER" id="PTHR21502">
    <property type="entry name" value="ZINC FINGER PROTEIN DZIP1"/>
    <property type="match status" value="1"/>
</dbReference>
<dbReference type="Gramene" id="PNW80725">
    <property type="protein sequence ID" value="PNW80725"/>
    <property type="gene ID" value="CHLRE_07g327300v5"/>
</dbReference>
<protein>
    <recommendedName>
        <fullName evidence="4">Cilium assembly protein DZIP1 N-terminal domain-containing protein</fullName>
    </recommendedName>
</protein>
<dbReference type="OMA" id="ARHFRFR"/>
<sequence length="1122" mass="110436">MAQARQPLALSLAGFQFSYRSSYFDWRLLHGIDVDTVIRLTDVKAVEDCLDTLQHGSFGVERDRLSPANCVQLFRMLQLSIEYCAHLRAAHALLLDCYNSATQAAEGWKAAARAYLDAGSVLVQDSVAVGAISRPALDATDAAKMALEGADREYNAALDALEAEDSRARHFRFRKQRTEMSWVTLHAADADRLVAALDVAALEALLPNLTYGCITNEDDEQLTPHHFAQIIPLAQAGLDYTLWQANATGALLEQAMAVLQASCGDIPLLTSATQEMHNNITSLLLEAQQAGVGAVGPSGGGGAGGSPLAGALSLGGAGVTGASLEAAYGGSGGLGASVTSAQQPWTSTSVELGQSVQYAGSGRLGTPQPLRTSTPTFMAGRAGSGSTAQVLRLGGGGGGGGAGPSRFGSVGLGLGGPASRRLSASMASGTLEDLLAAAGGAGGGGGGELHRSTAELSFKVEAIEHDLRMERSKTEEMRRILADIRERLNQQHSQPGGAVAAAGGGLGLTSSQSLQSRHHRQPSGGVASLAGGLGHGLGGGGVTGVTDSVTFPAGGGGGSGSPFLNPPAASAALVGGGGGGGVGSSISGFGSFHLGPGSPPQGQAGGGGGAGLGPSRFGGSTAGVSYPQSSPQHPDHSYHSPAKVRVFVDEDAIREHEQQRAVDLLAKQAERLKQQMLREHQERRQATAAAASASNLHLNLAELGIGGGSGAGGGGLQRLQREEGAQRRSRGVSRDNSRRSVRHSSPSGRAANHGSRHGGASGMSGDYSSDPEWAMLAAAAASTGGGGGGAGSGAGLGAPAATGAAGVGAGGGKGASRPPKPGLSRLSGPTAIHGSLGDLTAVASFGGGGGGGAAPQGGRRALGLGGGPSSGGPHGSISAGPSARPGHLRNGPALVLDGDDPLALPPPALFSAESPTAAPSAYGAAALPPPPASSSSHPQHPPQYQVPLPAGLPPPARSPPPPASHSLPSAQHSSIMAAGSAFGSISLVGQAADAAAASAAAAASRQRSFNDGRASGGHSHRPPGLGYGGAAGAGGPLAEGRIVPGSASAGPSSGASKASSFSDSRPSPGSHLGFQMPPPSLSGRVASAFAMLPGAGGGAGGGGGGGGEFDASGVVAAGMGRR</sequence>